<dbReference type="STRING" id="246409.I1CLG2"/>
<proteinExistence type="predicted"/>
<dbReference type="Gene3D" id="3.30.160.60">
    <property type="entry name" value="Classic Zinc Finger"/>
    <property type="match status" value="2"/>
</dbReference>
<keyword evidence="2" id="KW-0677">Repeat</keyword>
<dbReference type="GO" id="GO:0008270">
    <property type="term" value="F:zinc ion binding"/>
    <property type="evidence" value="ECO:0007669"/>
    <property type="project" value="UniProtKB-KW"/>
</dbReference>
<keyword evidence="3 5" id="KW-0863">Zinc-finger</keyword>
<evidence type="ECO:0000256" key="3">
    <source>
        <dbReference type="ARBA" id="ARBA00022771"/>
    </source>
</evidence>
<dbReference type="OrthoDB" id="8117402at2759"/>
<dbReference type="SUPFAM" id="SSF57667">
    <property type="entry name" value="beta-beta-alpha zinc fingers"/>
    <property type="match status" value="1"/>
</dbReference>
<evidence type="ECO:0000313" key="9">
    <source>
        <dbReference type="Proteomes" id="UP000009138"/>
    </source>
</evidence>
<dbReference type="InParanoid" id="I1CLG2"/>
<dbReference type="PANTHER" id="PTHR24409:SF295">
    <property type="entry name" value="AZ2-RELATED"/>
    <property type="match status" value="1"/>
</dbReference>
<dbReference type="eggNOG" id="ENOG502TA5N">
    <property type="taxonomic scope" value="Eukaryota"/>
</dbReference>
<evidence type="ECO:0000256" key="1">
    <source>
        <dbReference type="ARBA" id="ARBA00022723"/>
    </source>
</evidence>
<protein>
    <recommendedName>
        <fullName evidence="7">C2H2-type domain-containing protein</fullName>
    </recommendedName>
</protein>
<dbReference type="GeneID" id="93620968"/>
<dbReference type="GO" id="GO:0000981">
    <property type="term" value="F:DNA-binding transcription factor activity, RNA polymerase II-specific"/>
    <property type="evidence" value="ECO:0007669"/>
    <property type="project" value="TreeGrafter"/>
</dbReference>
<gene>
    <name evidence="8" type="ORF">RO3G_14003</name>
</gene>
<dbReference type="PROSITE" id="PS50157">
    <property type="entry name" value="ZINC_FINGER_C2H2_2"/>
    <property type="match status" value="1"/>
</dbReference>
<feature type="compositionally biased region" description="Low complexity" evidence="6">
    <location>
        <begin position="128"/>
        <end position="137"/>
    </location>
</feature>
<dbReference type="OMA" id="YPPLQCP"/>
<evidence type="ECO:0000256" key="2">
    <source>
        <dbReference type="ARBA" id="ARBA00022737"/>
    </source>
</evidence>
<dbReference type="EMBL" id="CH476744">
    <property type="protein sequence ID" value="EIE89292.1"/>
    <property type="molecule type" value="Genomic_DNA"/>
</dbReference>
<evidence type="ECO:0000259" key="7">
    <source>
        <dbReference type="PROSITE" id="PS50157"/>
    </source>
</evidence>
<evidence type="ECO:0000313" key="8">
    <source>
        <dbReference type="EMBL" id="EIE89292.1"/>
    </source>
</evidence>
<evidence type="ECO:0000256" key="4">
    <source>
        <dbReference type="ARBA" id="ARBA00022833"/>
    </source>
</evidence>
<dbReference type="AlphaFoldDB" id="I1CLG2"/>
<organism evidence="8 9">
    <name type="scientific">Rhizopus delemar (strain RA 99-880 / ATCC MYA-4621 / FGSC 9543 / NRRL 43880)</name>
    <name type="common">Mucormycosis agent</name>
    <name type="synonym">Rhizopus arrhizus var. delemar</name>
    <dbReference type="NCBI Taxonomy" id="246409"/>
    <lineage>
        <taxon>Eukaryota</taxon>
        <taxon>Fungi</taxon>
        <taxon>Fungi incertae sedis</taxon>
        <taxon>Mucoromycota</taxon>
        <taxon>Mucoromycotina</taxon>
        <taxon>Mucoromycetes</taxon>
        <taxon>Mucorales</taxon>
        <taxon>Mucorineae</taxon>
        <taxon>Rhizopodaceae</taxon>
        <taxon>Rhizopus</taxon>
    </lineage>
</organism>
<feature type="domain" description="C2H2-type" evidence="7">
    <location>
        <begin position="195"/>
        <end position="223"/>
    </location>
</feature>
<dbReference type="SMART" id="SM00355">
    <property type="entry name" value="ZnF_C2H2"/>
    <property type="match status" value="4"/>
</dbReference>
<dbReference type="Proteomes" id="UP000009138">
    <property type="component" value="Unassembled WGS sequence"/>
</dbReference>
<name>I1CLG2_RHIO9</name>
<keyword evidence="4" id="KW-0862">Zinc</keyword>
<feature type="region of interest" description="Disordered" evidence="6">
    <location>
        <begin position="128"/>
        <end position="170"/>
    </location>
</feature>
<evidence type="ECO:0000256" key="6">
    <source>
        <dbReference type="SAM" id="MobiDB-lite"/>
    </source>
</evidence>
<dbReference type="InterPro" id="IPR013087">
    <property type="entry name" value="Znf_C2H2_type"/>
</dbReference>
<keyword evidence="9" id="KW-1185">Reference proteome</keyword>
<accession>I1CLG2</accession>
<dbReference type="VEuPathDB" id="FungiDB:RO3G_14003"/>
<dbReference type="GO" id="GO:0005634">
    <property type="term" value="C:nucleus"/>
    <property type="evidence" value="ECO:0007669"/>
    <property type="project" value="TreeGrafter"/>
</dbReference>
<sequence length="254" mass="28847">MIIDSHSKQLKEEDENRHDSLLTLIDTIYPPQLCTLCDNIFNSTQESKLHYNEKHKRQSRYLCIHPHCDQRFISKGALRFHISRSHLVINAPKKDLHPSSSSTTSSPIISPILHSPLQLPSSVSISSTILSSSSPPMSKKRKKKQEKKPLLLDDDDLSAPSPPPSPFSLYNKKLSKKPILSSATESLLDSVYPPTQCPACMKVFNKKTNVIKHLAQVHSGQEPYRCIYPKCNHPRLYATREGLVYHLVRIHNEQ</sequence>
<dbReference type="InterPro" id="IPR036236">
    <property type="entry name" value="Znf_C2H2_sf"/>
</dbReference>
<dbReference type="RefSeq" id="XP_067524688.1">
    <property type="nucleotide sequence ID" value="XM_067668587.1"/>
</dbReference>
<keyword evidence="1" id="KW-0479">Metal-binding</keyword>
<dbReference type="PANTHER" id="PTHR24409">
    <property type="entry name" value="ZINC FINGER PROTEIN 142"/>
    <property type="match status" value="1"/>
</dbReference>
<dbReference type="GO" id="GO:0000977">
    <property type="term" value="F:RNA polymerase II transcription regulatory region sequence-specific DNA binding"/>
    <property type="evidence" value="ECO:0007669"/>
    <property type="project" value="TreeGrafter"/>
</dbReference>
<reference evidence="8 9" key="1">
    <citation type="journal article" date="2009" name="PLoS Genet.">
        <title>Genomic analysis of the basal lineage fungus Rhizopus oryzae reveals a whole-genome duplication.</title>
        <authorList>
            <person name="Ma L.-J."/>
            <person name="Ibrahim A.S."/>
            <person name="Skory C."/>
            <person name="Grabherr M.G."/>
            <person name="Burger G."/>
            <person name="Butler M."/>
            <person name="Elias M."/>
            <person name="Idnurm A."/>
            <person name="Lang B.F."/>
            <person name="Sone T."/>
            <person name="Abe A."/>
            <person name="Calvo S.E."/>
            <person name="Corrochano L.M."/>
            <person name="Engels R."/>
            <person name="Fu J."/>
            <person name="Hansberg W."/>
            <person name="Kim J.-M."/>
            <person name="Kodira C.D."/>
            <person name="Koehrsen M.J."/>
            <person name="Liu B."/>
            <person name="Miranda-Saavedra D."/>
            <person name="O'Leary S."/>
            <person name="Ortiz-Castellanos L."/>
            <person name="Poulter R."/>
            <person name="Rodriguez-Romero J."/>
            <person name="Ruiz-Herrera J."/>
            <person name="Shen Y.-Q."/>
            <person name="Zeng Q."/>
            <person name="Galagan J."/>
            <person name="Birren B.W."/>
            <person name="Cuomo C.A."/>
            <person name="Wickes B.L."/>
        </authorList>
    </citation>
    <scope>NUCLEOTIDE SEQUENCE [LARGE SCALE GENOMIC DNA]</scope>
    <source>
        <strain evidence="9">RA 99-880 / ATCC MYA-4621 / FGSC 9543 / NRRL 43880</strain>
    </source>
</reference>
<dbReference type="PROSITE" id="PS00028">
    <property type="entry name" value="ZINC_FINGER_C2H2_1"/>
    <property type="match status" value="2"/>
</dbReference>
<evidence type="ECO:0000256" key="5">
    <source>
        <dbReference type="PROSITE-ProRule" id="PRU00042"/>
    </source>
</evidence>